<name>A0A6B2EQZ2_KLEPN</name>
<evidence type="ECO:0000313" key="1">
    <source>
        <dbReference type="EMBL" id="NCA55882.1"/>
    </source>
</evidence>
<gene>
    <name evidence="1" type="ORF">CRN12_04235</name>
</gene>
<comment type="caution">
    <text evidence="1">The sequence shown here is derived from an EMBL/GenBank/DDBJ whole genome shotgun (WGS) entry which is preliminary data.</text>
</comment>
<dbReference type="EMBL" id="PDFF01000036">
    <property type="protein sequence ID" value="NCA55882.1"/>
    <property type="molecule type" value="Genomic_DNA"/>
</dbReference>
<protein>
    <submittedName>
        <fullName evidence="1">Uncharacterized protein</fullName>
    </submittedName>
</protein>
<dbReference type="AlphaFoldDB" id="A0A6B2EQZ2"/>
<sequence length="437" mass="50237">MSGGVELDLDVINALRWLAETTTDPQGFSERLEIAQGNYIKETSKKVNFGAPFDKSWYGDDVVAGFFSQAKSLIDNRRAFEISTASQIIPWVKQLGQNIKILNEISGAKERAKRMLDSTIVYPDTALFELILAGNYAAMGYEVEFIPERKGIAKTPEFKCSFDDGVEFFVECKRLQKGSYAIQEEHTHFIRAHLAELRIHSKRMSVWMDVTYKSEVKDTPDNYLLNHLSNYYGKDYSWDDDFGTGFVKAVNLNSARYDVEVNGSLSFHTKLARLLKGEQLGDDFYNIFASGRPDERDQRFISKIKYASLLTWRCINEKSLECRSRHIKSTLAEIEKQISNNGFGVGHVAIDADVQKDVADKRREKNLEVTKSFKLESKLVRLNIHYLVQRIEESHSWMVDETLDYFYTDKILEYFIPAVQIFPEANAFNNDLPGWHQ</sequence>
<dbReference type="RefSeq" id="WP_050849679.1">
    <property type="nucleotide sequence ID" value="NZ_CP073054.1"/>
</dbReference>
<proteinExistence type="predicted"/>
<organism evidence="1">
    <name type="scientific">Klebsiella pneumoniae</name>
    <dbReference type="NCBI Taxonomy" id="573"/>
    <lineage>
        <taxon>Bacteria</taxon>
        <taxon>Pseudomonadati</taxon>
        <taxon>Pseudomonadota</taxon>
        <taxon>Gammaproteobacteria</taxon>
        <taxon>Enterobacterales</taxon>
        <taxon>Enterobacteriaceae</taxon>
        <taxon>Klebsiella/Raoultella group</taxon>
        <taxon>Klebsiella</taxon>
        <taxon>Klebsiella pneumoniae complex</taxon>
    </lineage>
</organism>
<accession>A0A6B2EQZ2</accession>
<reference evidence="1" key="1">
    <citation type="submission" date="2017-10" db="EMBL/GenBank/DDBJ databases">
        <title>Draft genome sequences of three KPC-producing Klebsiella pneumoniae Sequence-Type 15, 258 and 309, isolated from a hospital in Argentina.</title>
        <authorList>
            <person name="Nievas J."/>
            <person name="Smayevsky J."/>
            <person name="Pin Viso N."/>
            <person name="Vera P."/>
            <person name="Nicola F."/>
            <person name="Aballay D."/>
            <person name="Farber M."/>
        </authorList>
    </citation>
    <scope>NUCLEOTIDE SEQUENCE</scope>
    <source>
        <strain evidence="1">KN-ST309</strain>
    </source>
</reference>